<gene>
    <name evidence="7" type="ORF">SAMN05192529_12449</name>
</gene>
<dbReference type="Proteomes" id="UP000199041">
    <property type="component" value="Unassembled WGS sequence"/>
</dbReference>
<protein>
    <recommendedName>
        <fullName evidence="5">Purine nucleoside phosphorylase</fullName>
        <ecNumber evidence="5">2.4.2.1</ecNumber>
    </recommendedName>
    <alternativeName>
        <fullName evidence="5">Inosine-guanosine phosphorylase</fullName>
    </alternativeName>
</protein>
<dbReference type="CDD" id="cd09009">
    <property type="entry name" value="PNP-EcPNPII_like"/>
    <property type="match status" value="1"/>
</dbReference>
<reference evidence="7 8" key="1">
    <citation type="submission" date="2016-10" db="EMBL/GenBank/DDBJ databases">
        <authorList>
            <person name="de Groot N.N."/>
        </authorList>
    </citation>
    <scope>NUCLEOTIDE SEQUENCE [LARGE SCALE GENOMIC DNA]</scope>
    <source>
        <strain evidence="7 8">Vu-144</strain>
    </source>
</reference>
<dbReference type="NCBIfam" id="TIGR01697">
    <property type="entry name" value="PNPH-PUNA-XAPA"/>
    <property type="match status" value="1"/>
</dbReference>
<evidence type="ECO:0000256" key="2">
    <source>
        <dbReference type="ARBA" id="ARBA00006751"/>
    </source>
</evidence>
<dbReference type="PANTHER" id="PTHR11904">
    <property type="entry name" value="METHYLTHIOADENOSINE/PURINE NUCLEOSIDE PHOSPHORYLASE"/>
    <property type="match status" value="1"/>
</dbReference>
<dbReference type="Pfam" id="PF01048">
    <property type="entry name" value="PNP_UDP_1"/>
    <property type="match status" value="1"/>
</dbReference>
<dbReference type="InterPro" id="IPR035994">
    <property type="entry name" value="Nucleoside_phosphorylase_sf"/>
</dbReference>
<dbReference type="Gene3D" id="3.40.50.1580">
    <property type="entry name" value="Nucleoside phosphorylase domain"/>
    <property type="match status" value="1"/>
</dbReference>
<dbReference type="UniPathway" id="UPA00606"/>
<name>A0A1H4BUN3_9BACT</name>
<keyword evidence="3 5" id="KW-0328">Glycosyltransferase</keyword>
<evidence type="ECO:0000313" key="8">
    <source>
        <dbReference type="Proteomes" id="UP000199041"/>
    </source>
</evidence>
<dbReference type="OrthoDB" id="1523230at2"/>
<dbReference type="InterPro" id="IPR000845">
    <property type="entry name" value="Nucleoside_phosphorylase_d"/>
</dbReference>
<dbReference type="AlphaFoldDB" id="A0A1H4BUN3"/>
<dbReference type="NCBIfam" id="NF006054">
    <property type="entry name" value="PRK08202.1"/>
    <property type="match status" value="1"/>
</dbReference>
<evidence type="ECO:0000256" key="5">
    <source>
        <dbReference type="PIRNR" id="PIRNR000477"/>
    </source>
</evidence>
<evidence type="ECO:0000256" key="1">
    <source>
        <dbReference type="ARBA" id="ARBA00005058"/>
    </source>
</evidence>
<dbReference type="NCBIfam" id="TIGR01700">
    <property type="entry name" value="PNPH"/>
    <property type="match status" value="1"/>
</dbReference>
<dbReference type="InterPro" id="IPR011268">
    <property type="entry name" value="Purine_phosphorylase"/>
</dbReference>
<feature type="domain" description="Nucleoside phosphorylase" evidence="6">
    <location>
        <begin position="25"/>
        <end position="269"/>
    </location>
</feature>
<keyword evidence="4 5" id="KW-0808">Transferase</keyword>
<comment type="function">
    <text evidence="5">The purine nucleoside phosphorylases catalyze the phosphorolytic breakdown of the N-glycosidic bond in the beta-(deoxy)ribonucleoside molecules, with the formation of the corresponding free purine bases and pentose-1-phosphate.</text>
</comment>
<organism evidence="7 8">
    <name type="scientific">Arachidicoccus rhizosphaerae</name>
    <dbReference type="NCBI Taxonomy" id="551991"/>
    <lineage>
        <taxon>Bacteria</taxon>
        <taxon>Pseudomonadati</taxon>
        <taxon>Bacteroidota</taxon>
        <taxon>Chitinophagia</taxon>
        <taxon>Chitinophagales</taxon>
        <taxon>Chitinophagaceae</taxon>
        <taxon>Arachidicoccus</taxon>
    </lineage>
</organism>
<dbReference type="RefSeq" id="WP_091400476.1">
    <property type="nucleotide sequence ID" value="NZ_FNQY01000024.1"/>
</dbReference>
<dbReference type="SUPFAM" id="SSF53167">
    <property type="entry name" value="Purine and uridine phosphorylases"/>
    <property type="match status" value="1"/>
</dbReference>
<dbReference type="PANTHER" id="PTHR11904:SF9">
    <property type="entry name" value="PURINE NUCLEOSIDE PHOSPHORYLASE-RELATED"/>
    <property type="match status" value="1"/>
</dbReference>
<evidence type="ECO:0000313" key="7">
    <source>
        <dbReference type="EMBL" id="SEA51804.1"/>
    </source>
</evidence>
<evidence type="ECO:0000256" key="3">
    <source>
        <dbReference type="ARBA" id="ARBA00022676"/>
    </source>
</evidence>
<dbReference type="STRING" id="551991.SAMN05192529_12449"/>
<dbReference type="InterPro" id="IPR011270">
    <property type="entry name" value="Pur_Nuc_Pase_Ino/Guo-sp"/>
</dbReference>
<dbReference type="EC" id="2.4.2.1" evidence="5"/>
<dbReference type="GO" id="GO:0005737">
    <property type="term" value="C:cytoplasm"/>
    <property type="evidence" value="ECO:0007669"/>
    <property type="project" value="TreeGrafter"/>
</dbReference>
<comment type="pathway">
    <text evidence="1 5">Purine metabolism; purine nucleoside salvage.</text>
</comment>
<dbReference type="EMBL" id="FNQY01000024">
    <property type="protein sequence ID" value="SEA51804.1"/>
    <property type="molecule type" value="Genomic_DNA"/>
</dbReference>
<sequence>MSSLKQRIEDTVRYIQCKCDKKPLIGIVLGSGLGNLAIEITVEQELSYQDIPHFPVSTVKGHSGKLIFGLLGNVPVLAMSGRFHYYEGYSPAEVSYPIRVMNGLGIKTLLLSNAAGAVNPDYKVGDLVLINDHISFFTHNPLLGPNEEELGPRFPDMSEPYSKNIIAIARRIADAYEFKVHEGVYTGVTGPTFETRAEYKLIKAVGGDVVGMSTVQEVIVAVHGGMQVFCVSVVTDLGIREEDNIITHEEVLEAAEAAEPKLTVLFKELASELQRNIKLT</sequence>
<dbReference type="GO" id="GO:0004731">
    <property type="term" value="F:purine-nucleoside phosphorylase activity"/>
    <property type="evidence" value="ECO:0007669"/>
    <property type="project" value="UniProtKB-EC"/>
</dbReference>
<proteinExistence type="inferred from homology"/>
<dbReference type="PIRSF" id="PIRSF000477">
    <property type="entry name" value="PurNPase"/>
    <property type="match status" value="1"/>
</dbReference>
<comment type="similarity">
    <text evidence="2 5">Belongs to the PNP/MTAP phosphorylase family.</text>
</comment>
<evidence type="ECO:0000256" key="4">
    <source>
        <dbReference type="ARBA" id="ARBA00022679"/>
    </source>
</evidence>
<keyword evidence="8" id="KW-1185">Reference proteome</keyword>
<dbReference type="GO" id="GO:0009116">
    <property type="term" value="P:nucleoside metabolic process"/>
    <property type="evidence" value="ECO:0007669"/>
    <property type="project" value="InterPro"/>
</dbReference>
<evidence type="ECO:0000259" key="6">
    <source>
        <dbReference type="Pfam" id="PF01048"/>
    </source>
</evidence>
<accession>A0A1H4BUN3</accession>